<gene>
    <name evidence="2" type="ORF">QQ44_17065</name>
</gene>
<evidence type="ECO:0000313" key="3">
    <source>
        <dbReference type="Proteomes" id="UP000031004"/>
    </source>
</evidence>
<sequence length="181" mass="20199">MTPQQTRKNDQNSTVPAHTPRLRLKPKAPQTGYVDGAWWPHSDDLTAELPDLLAVLSVRLGRIERVLYHAQAWPGTPRKFVTGGRTVRLDGYRLQPMNTVEILGLDGDRLALLVIPPHTDADDAHATMMTAAEPDNAVSVDGLLMTTERDRAWRNQVSTAQERWESDSEATASRERVQARA</sequence>
<feature type="region of interest" description="Disordered" evidence="1">
    <location>
        <begin position="155"/>
        <end position="181"/>
    </location>
</feature>
<feature type="region of interest" description="Disordered" evidence="1">
    <location>
        <begin position="1"/>
        <end position="29"/>
    </location>
</feature>
<dbReference type="EMBL" id="JTLZ01000008">
    <property type="protein sequence ID" value="KHO23887.1"/>
    <property type="molecule type" value="Genomic_DNA"/>
</dbReference>
<dbReference type="Proteomes" id="UP000031004">
    <property type="component" value="Unassembled WGS sequence"/>
</dbReference>
<evidence type="ECO:0000256" key="1">
    <source>
        <dbReference type="SAM" id="MobiDB-lite"/>
    </source>
</evidence>
<feature type="compositionally biased region" description="Polar residues" evidence="1">
    <location>
        <begin position="1"/>
        <end position="16"/>
    </location>
</feature>
<comment type="caution">
    <text evidence="2">The sequence shown here is derived from an EMBL/GenBank/DDBJ whole genome shotgun (WGS) entry which is preliminary data.</text>
</comment>
<name>A0ABR4YTV5_9MYCO</name>
<dbReference type="InterPro" id="IPR046036">
    <property type="entry name" value="DUF5994"/>
</dbReference>
<protein>
    <recommendedName>
        <fullName evidence="4">Transposase</fullName>
    </recommendedName>
</protein>
<dbReference type="RefSeq" id="WP_039322200.1">
    <property type="nucleotide sequence ID" value="NZ_JACKSA010000369.1"/>
</dbReference>
<evidence type="ECO:0000313" key="2">
    <source>
        <dbReference type="EMBL" id="KHO23887.1"/>
    </source>
</evidence>
<dbReference type="Pfam" id="PF19457">
    <property type="entry name" value="DUF5994"/>
    <property type="match status" value="1"/>
</dbReference>
<organism evidence="2 3">
    <name type="scientific">Mycolicibacterium setense</name>
    <dbReference type="NCBI Taxonomy" id="431269"/>
    <lineage>
        <taxon>Bacteria</taxon>
        <taxon>Bacillati</taxon>
        <taxon>Actinomycetota</taxon>
        <taxon>Actinomycetes</taxon>
        <taxon>Mycobacteriales</taxon>
        <taxon>Mycobacteriaceae</taxon>
        <taxon>Mycolicibacterium</taxon>
    </lineage>
</organism>
<feature type="compositionally biased region" description="Basic and acidic residues" evidence="1">
    <location>
        <begin position="162"/>
        <end position="181"/>
    </location>
</feature>
<accession>A0ABR4YTV5</accession>
<reference evidence="2 3" key="1">
    <citation type="submission" date="2014-11" db="EMBL/GenBank/DDBJ databases">
        <title>Mycobacterium setense Manresensis Genome.</title>
        <authorList>
            <person name="Rech G."/>
            <person name="Sumoy L."/>
        </authorList>
    </citation>
    <scope>NUCLEOTIDE SEQUENCE [LARGE SCALE GENOMIC DNA]</scope>
    <source>
        <strain evidence="2 3">Manresensis</strain>
    </source>
</reference>
<evidence type="ECO:0008006" key="4">
    <source>
        <dbReference type="Google" id="ProtNLM"/>
    </source>
</evidence>
<proteinExistence type="predicted"/>
<keyword evidence="3" id="KW-1185">Reference proteome</keyword>